<dbReference type="GO" id="GO:0046872">
    <property type="term" value="F:metal ion binding"/>
    <property type="evidence" value="ECO:0007669"/>
    <property type="project" value="UniProtKB-KW"/>
</dbReference>
<proteinExistence type="inferred from homology"/>
<evidence type="ECO:0000256" key="17">
    <source>
        <dbReference type="RuleBase" id="RU003750"/>
    </source>
</evidence>
<keyword evidence="10" id="KW-0460">Magnesium</keyword>
<comment type="catalytic activity">
    <reaction evidence="16">
        <text>a CDP-1,2-diacyl-sn-glycerol + myo-inositol = a 1,2-diacyl-sn-glycero-3-phospho-(1D-myo-inositol) + CMP + H(+)</text>
        <dbReference type="Rhea" id="RHEA:11580"/>
        <dbReference type="ChEBI" id="CHEBI:15378"/>
        <dbReference type="ChEBI" id="CHEBI:17268"/>
        <dbReference type="ChEBI" id="CHEBI:57880"/>
        <dbReference type="ChEBI" id="CHEBI:58332"/>
        <dbReference type="ChEBI" id="CHEBI:60377"/>
        <dbReference type="EC" id="2.7.8.11"/>
    </reaction>
</comment>
<keyword evidence="12 16" id="KW-0443">Lipid metabolism</keyword>
<evidence type="ECO:0000313" key="20">
    <source>
        <dbReference type="Proteomes" id="UP001301350"/>
    </source>
</evidence>
<comment type="cofactor">
    <cofactor evidence="2">
        <name>Mg(2+)</name>
        <dbReference type="ChEBI" id="CHEBI:18420"/>
    </cofactor>
</comment>
<keyword evidence="6 16" id="KW-0444">Lipid biosynthesis</keyword>
<keyword evidence="7 16" id="KW-0808">Transferase</keyword>
<evidence type="ECO:0000256" key="14">
    <source>
        <dbReference type="ARBA" id="ARBA00023209"/>
    </source>
</evidence>
<evidence type="ECO:0000256" key="6">
    <source>
        <dbReference type="ARBA" id="ARBA00022516"/>
    </source>
</evidence>
<evidence type="ECO:0000256" key="8">
    <source>
        <dbReference type="ARBA" id="ARBA00022692"/>
    </source>
</evidence>
<evidence type="ECO:0000256" key="16">
    <source>
        <dbReference type="PIRNR" id="PIRNR000848"/>
    </source>
</evidence>
<dbReference type="Pfam" id="PF01066">
    <property type="entry name" value="CDP-OH_P_transf"/>
    <property type="match status" value="1"/>
</dbReference>
<protein>
    <recommendedName>
        <fullName evidence="5 16">CDP-diacylglycerol--inositol 3-phosphatidyltransferase</fullName>
        <ecNumber evidence="5 16">2.7.8.11</ecNumber>
    </recommendedName>
</protein>
<evidence type="ECO:0000256" key="13">
    <source>
        <dbReference type="ARBA" id="ARBA00023136"/>
    </source>
</evidence>
<comment type="cofactor">
    <cofactor evidence="1">
        <name>Mn(2+)</name>
        <dbReference type="ChEBI" id="CHEBI:29035"/>
    </cofactor>
</comment>
<evidence type="ECO:0000256" key="4">
    <source>
        <dbReference type="ARBA" id="ARBA00010441"/>
    </source>
</evidence>
<dbReference type="PROSITE" id="PS00379">
    <property type="entry name" value="CDP_ALCOHOL_P_TRANSF"/>
    <property type="match status" value="1"/>
</dbReference>
<dbReference type="GO" id="GO:0006661">
    <property type="term" value="P:phosphatidylinositol biosynthetic process"/>
    <property type="evidence" value="ECO:0007669"/>
    <property type="project" value="TreeGrafter"/>
</dbReference>
<dbReference type="GO" id="GO:0003881">
    <property type="term" value="F:CDP-diacylglycerol-inositol 3-phosphatidyltransferase activity"/>
    <property type="evidence" value="ECO:0007669"/>
    <property type="project" value="UniProtKB-UniRule"/>
</dbReference>
<keyword evidence="15 16" id="KW-1208">Phospholipid metabolism</keyword>
<comment type="caution">
    <text evidence="19">The sequence shown here is derived from an EMBL/GenBank/DDBJ whole genome shotgun (WGS) entry which is preliminary data.</text>
</comment>
<dbReference type="PANTHER" id="PTHR15362:SF4">
    <property type="entry name" value="CDP-DIACYLGLYCEROL--INOSITOL 3-PHOSPHATIDYLTRANSFERASE"/>
    <property type="match status" value="1"/>
</dbReference>
<dbReference type="Proteomes" id="UP001301350">
    <property type="component" value="Unassembled WGS sequence"/>
</dbReference>
<evidence type="ECO:0000256" key="9">
    <source>
        <dbReference type="ARBA" id="ARBA00022723"/>
    </source>
</evidence>
<reference evidence="19 20" key="1">
    <citation type="submission" date="2022-07" db="EMBL/GenBank/DDBJ databases">
        <title>Genome-wide signatures of adaptation to extreme environments.</title>
        <authorList>
            <person name="Cho C.H."/>
            <person name="Yoon H.S."/>
        </authorList>
    </citation>
    <scope>NUCLEOTIDE SEQUENCE [LARGE SCALE GENOMIC DNA]</scope>
    <source>
        <strain evidence="19 20">DBV 063 E5</strain>
    </source>
</reference>
<keyword evidence="13 16" id="KW-0472">Membrane</keyword>
<dbReference type="InterPro" id="IPR014387">
    <property type="entry name" value="CDP_diag_ino_3_P_euk"/>
</dbReference>
<dbReference type="InterPro" id="IPR000462">
    <property type="entry name" value="CDP-OH_P_trans"/>
</dbReference>
<dbReference type="EMBL" id="JANCYW010000007">
    <property type="protein sequence ID" value="KAK4536170.1"/>
    <property type="molecule type" value="Genomic_DNA"/>
</dbReference>
<dbReference type="Gene3D" id="1.20.120.1760">
    <property type="match status" value="1"/>
</dbReference>
<evidence type="ECO:0000256" key="2">
    <source>
        <dbReference type="ARBA" id="ARBA00001946"/>
    </source>
</evidence>
<evidence type="ECO:0000256" key="15">
    <source>
        <dbReference type="ARBA" id="ARBA00023264"/>
    </source>
</evidence>
<dbReference type="GO" id="GO:0005794">
    <property type="term" value="C:Golgi apparatus"/>
    <property type="evidence" value="ECO:0007669"/>
    <property type="project" value="TreeGrafter"/>
</dbReference>
<name>A0AAV9IVM9_CYACA</name>
<sequence>MRESHPSPARVLLYVPNIIGYLRIALAVIAFRQYRDSSRFFTAYLLGFLLDAADGLAARRLQQSSLFGALLDMLTDRCSAMALVVVLGRSAILAPPQKWPVALRSRLPLAIVFICVALILLDAVSHLLQMCAGLVVGSASHKAASRLRLVQLYYTRWMLTTVCLLSELFLLLSYLLCVEMDRLGTVILKVCIGLWVACAPVYLFKQLVSAAQIHGTVQLLSR</sequence>
<evidence type="ECO:0000256" key="5">
    <source>
        <dbReference type="ARBA" id="ARBA00013212"/>
    </source>
</evidence>
<evidence type="ECO:0000256" key="18">
    <source>
        <dbReference type="SAM" id="Phobius"/>
    </source>
</evidence>
<feature type="transmembrane region" description="Helical" evidence="18">
    <location>
        <begin position="12"/>
        <end position="34"/>
    </location>
</feature>
<evidence type="ECO:0000256" key="1">
    <source>
        <dbReference type="ARBA" id="ARBA00001936"/>
    </source>
</evidence>
<feature type="transmembrane region" description="Helical" evidence="18">
    <location>
        <begin position="107"/>
        <end position="136"/>
    </location>
</feature>
<feature type="transmembrane region" description="Helical" evidence="18">
    <location>
        <begin position="182"/>
        <end position="204"/>
    </location>
</feature>
<dbReference type="GO" id="GO:0016020">
    <property type="term" value="C:membrane"/>
    <property type="evidence" value="ECO:0007669"/>
    <property type="project" value="UniProtKB-SubCell"/>
</dbReference>
<keyword evidence="11 18" id="KW-1133">Transmembrane helix</keyword>
<dbReference type="PIRSF" id="PIRSF000848">
    <property type="entry name" value="CDP_diag_ino_3_P"/>
    <property type="match status" value="1"/>
</dbReference>
<comment type="subcellular location">
    <subcellularLocation>
        <location evidence="3">Membrane</location>
        <topology evidence="3">Multi-pass membrane protein</topology>
    </subcellularLocation>
</comment>
<evidence type="ECO:0000256" key="7">
    <source>
        <dbReference type="ARBA" id="ARBA00022679"/>
    </source>
</evidence>
<gene>
    <name evidence="19" type="ORF">CDCA_CDCA07G2195</name>
</gene>
<keyword evidence="20" id="KW-1185">Reference proteome</keyword>
<dbReference type="InterPro" id="IPR043130">
    <property type="entry name" value="CDP-OH_PTrfase_TM_dom"/>
</dbReference>
<evidence type="ECO:0000256" key="12">
    <source>
        <dbReference type="ARBA" id="ARBA00023098"/>
    </source>
</evidence>
<evidence type="ECO:0000256" key="10">
    <source>
        <dbReference type="ARBA" id="ARBA00022842"/>
    </source>
</evidence>
<feature type="transmembrane region" description="Helical" evidence="18">
    <location>
        <begin position="157"/>
        <end position="176"/>
    </location>
</feature>
<evidence type="ECO:0000256" key="11">
    <source>
        <dbReference type="ARBA" id="ARBA00022989"/>
    </source>
</evidence>
<keyword evidence="8 18" id="KW-0812">Transmembrane</keyword>
<dbReference type="EC" id="2.7.8.11" evidence="5 16"/>
<dbReference type="InterPro" id="IPR048254">
    <property type="entry name" value="CDP_ALCOHOL_P_TRANSF_CS"/>
</dbReference>
<evidence type="ECO:0000256" key="3">
    <source>
        <dbReference type="ARBA" id="ARBA00004141"/>
    </source>
</evidence>
<dbReference type="PANTHER" id="PTHR15362">
    <property type="entry name" value="PHOSPHATIDYLINOSITOL SYNTHASE"/>
    <property type="match status" value="1"/>
</dbReference>
<comment type="similarity">
    <text evidence="4 16 17">Belongs to the CDP-alcohol phosphatidyltransferase class-I family.</text>
</comment>
<accession>A0AAV9IVM9</accession>
<evidence type="ECO:0000313" key="19">
    <source>
        <dbReference type="EMBL" id="KAK4536170.1"/>
    </source>
</evidence>
<keyword evidence="14 16" id="KW-0594">Phospholipid biosynthesis</keyword>
<organism evidence="19 20">
    <name type="scientific">Cyanidium caldarium</name>
    <name type="common">Red alga</name>
    <dbReference type="NCBI Taxonomy" id="2771"/>
    <lineage>
        <taxon>Eukaryota</taxon>
        <taxon>Rhodophyta</taxon>
        <taxon>Bangiophyceae</taxon>
        <taxon>Cyanidiales</taxon>
        <taxon>Cyanidiaceae</taxon>
        <taxon>Cyanidium</taxon>
    </lineage>
</organism>
<dbReference type="AlphaFoldDB" id="A0AAV9IVM9"/>
<keyword evidence="9" id="KW-0479">Metal-binding</keyword>